<accession>A0A6V7Y138</accession>
<evidence type="ECO:0000313" key="2">
    <source>
        <dbReference type="EMBL" id="CAD2205225.1"/>
    </source>
</evidence>
<evidence type="ECO:0000259" key="1">
    <source>
        <dbReference type="PROSITE" id="PS50878"/>
    </source>
</evidence>
<dbReference type="PRINTS" id="PR01345">
    <property type="entry name" value="CERVTRCPTASE"/>
</dbReference>
<dbReference type="Proteomes" id="UP000580250">
    <property type="component" value="Unassembled WGS sequence"/>
</dbReference>
<reference evidence="2 3" key="1">
    <citation type="submission" date="2020-08" db="EMBL/GenBank/DDBJ databases">
        <authorList>
            <person name="Koutsovoulos G."/>
            <person name="Danchin GJ E."/>
        </authorList>
    </citation>
    <scope>NUCLEOTIDE SEQUENCE [LARGE SCALE GENOMIC DNA]</scope>
</reference>
<proteinExistence type="predicted"/>
<dbReference type="PANTHER" id="PTHR33332">
    <property type="entry name" value="REVERSE TRANSCRIPTASE DOMAIN-CONTAINING PROTEIN"/>
    <property type="match status" value="1"/>
</dbReference>
<dbReference type="Pfam" id="PF00078">
    <property type="entry name" value="RVT_1"/>
    <property type="match status" value="1"/>
</dbReference>
<dbReference type="InterPro" id="IPR000477">
    <property type="entry name" value="RT_dom"/>
</dbReference>
<dbReference type="PROSITE" id="PS50878">
    <property type="entry name" value="RT_POL"/>
    <property type="match status" value="1"/>
</dbReference>
<comment type="caution">
    <text evidence="2">The sequence shown here is derived from an EMBL/GenBank/DDBJ whole genome shotgun (WGS) entry which is preliminary data.</text>
</comment>
<name>A0A6V7Y138_MELEN</name>
<dbReference type="OrthoDB" id="6608235at2759"/>
<gene>
    <name evidence="2" type="ORF">MENT_LOCUS59025</name>
</gene>
<evidence type="ECO:0000313" key="3">
    <source>
        <dbReference type="Proteomes" id="UP000580250"/>
    </source>
</evidence>
<sequence>MSGIPQGTIIGPVLFLIYINDIIYRIPSPTKTMLFADDLKIFCEFSANNDNACLQESLIKIEEWCIDWALDISLNKTCTFHIGKNNPRKRYILFGTILQTVSSVTDLGITFTDKLSFEAHLTKIIKKAYHRSILVLNNINSSNPKIFSLAFKSYVRPILEYASIIWSPKTKKLILKIEQIQKWFTRIALAKCKISKMNYENRLKFLNLESLVLRRTLFDLSTIFRLTKNFTHLDPTRFVDFSTRPIRNKHNLQLRVPKKISKTEHWIINRSLNLWNVLPIQIINSPNPKSFWINLRHYLIQNQDLVKDFIGQFYQYSIGGNSDSSKNSPLTKKQQLLNSISSLNFENLTTIPSDPNIPEFAKSLLEQQQLIIKQLSGLLKIASELICEKTEPTAPSMEQQNHLLVITGLAESNEERPIDRATSDKNNVLEIFNELEIDRCLPTSIFRMGRQRPPNEKPRPIKVVMPCSAAAAEAIKNKKKLAGGKFKNIIVRRSLTKDELVERASLIERCKIKRNDTGFDFIIYANQIILRSEVHIFKKTLSKNQ</sequence>
<dbReference type="AlphaFoldDB" id="A0A6V7Y138"/>
<feature type="domain" description="Reverse transcriptase" evidence="1">
    <location>
        <begin position="1"/>
        <end position="98"/>
    </location>
</feature>
<protein>
    <recommendedName>
        <fullName evidence="1">Reverse transcriptase domain-containing protein</fullName>
    </recommendedName>
</protein>
<dbReference type="EMBL" id="CAJEWN010002773">
    <property type="protein sequence ID" value="CAD2205225.1"/>
    <property type="molecule type" value="Genomic_DNA"/>
</dbReference>
<organism evidence="2 3">
    <name type="scientific">Meloidogyne enterolobii</name>
    <name type="common">Root-knot nematode worm</name>
    <name type="synonym">Meloidogyne mayaguensis</name>
    <dbReference type="NCBI Taxonomy" id="390850"/>
    <lineage>
        <taxon>Eukaryota</taxon>
        <taxon>Metazoa</taxon>
        <taxon>Ecdysozoa</taxon>
        <taxon>Nematoda</taxon>
        <taxon>Chromadorea</taxon>
        <taxon>Rhabditida</taxon>
        <taxon>Tylenchina</taxon>
        <taxon>Tylenchomorpha</taxon>
        <taxon>Tylenchoidea</taxon>
        <taxon>Meloidogynidae</taxon>
        <taxon>Meloidogyninae</taxon>
        <taxon>Meloidogyne</taxon>
    </lineage>
</organism>